<evidence type="ECO:0000256" key="2">
    <source>
        <dbReference type="SAM" id="MobiDB-lite"/>
    </source>
</evidence>
<organism evidence="4 5">
    <name type="scientific">Phomopsis amygdali</name>
    <name type="common">Fusicoccum amygdali</name>
    <dbReference type="NCBI Taxonomy" id="1214568"/>
    <lineage>
        <taxon>Eukaryota</taxon>
        <taxon>Fungi</taxon>
        <taxon>Dikarya</taxon>
        <taxon>Ascomycota</taxon>
        <taxon>Pezizomycotina</taxon>
        <taxon>Sordariomycetes</taxon>
        <taxon>Sordariomycetidae</taxon>
        <taxon>Diaporthales</taxon>
        <taxon>Diaporthaceae</taxon>
        <taxon>Diaporthe</taxon>
    </lineage>
</organism>
<sequence length="317" mass="34029">MSMPPPAVPLPLPSAPAGDEGPPPPQTIEVPIAEARTLFNSFSSFLTVSIHTILYYRSIYPKQTFLSAKAFNLPVHQSRHPKVCSWINDAVDAVMAQAAKGRVERVAVVIHAPVHSATSKAPPMQQPAPAGVLERWMFDVSHFPAWPGGIEAMKNFRGEEGGGDQLQEDDEFGEEDVGSGDDIAEDAALDTVAAEGDQADTVNWTDVDEQLRGAVRRLAYAGETMEALPVGCTFAVAVELREEARAPIGHPQPWIPSQPGLQPASRKRTRNGVDVGGTKTTPVRTVEAGPLFFECWIEEGRAKATLQSSQGQSSGSS</sequence>
<reference evidence="4" key="1">
    <citation type="submission" date="2023-06" db="EMBL/GenBank/DDBJ databases">
        <authorList>
            <person name="Noh H."/>
        </authorList>
    </citation>
    <scope>NUCLEOTIDE SEQUENCE</scope>
    <source>
        <strain evidence="4">DUCC20226</strain>
    </source>
</reference>
<dbReference type="InterPro" id="IPR045091">
    <property type="entry name" value="Mad2-like"/>
</dbReference>
<dbReference type="SUPFAM" id="SSF56019">
    <property type="entry name" value="The spindle assembly checkpoint protein mad2"/>
    <property type="match status" value="1"/>
</dbReference>
<dbReference type="Proteomes" id="UP001265746">
    <property type="component" value="Unassembled WGS sequence"/>
</dbReference>
<keyword evidence="5" id="KW-1185">Reference proteome</keyword>
<gene>
    <name evidence="4" type="ORF">N8I77_000920</name>
</gene>
<dbReference type="Pfam" id="PF02301">
    <property type="entry name" value="HORMA"/>
    <property type="match status" value="1"/>
</dbReference>
<dbReference type="InterPro" id="IPR036570">
    <property type="entry name" value="HORMA_dom_sf"/>
</dbReference>
<dbReference type="PANTHER" id="PTHR11842">
    <property type="entry name" value="MITOTIC SPINDLE ASSEMBLY CHECKPOINT PROTEIN MAD2"/>
    <property type="match status" value="1"/>
</dbReference>
<accession>A0AAD9SPD2</accession>
<dbReference type="AlphaFoldDB" id="A0AAD9SPD2"/>
<feature type="region of interest" description="Disordered" evidence="2">
    <location>
        <begin position="248"/>
        <end position="282"/>
    </location>
</feature>
<dbReference type="PROSITE" id="PS50815">
    <property type="entry name" value="HORMA"/>
    <property type="match status" value="1"/>
</dbReference>
<evidence type="ECO:0000256" key="1">
    <source>
        <dbReference type="ARBA" id="ARBA00010348"/>
    </source>
</evidence>
<feature type="compositionally biased region" description="Acidic residues" evidence="2">
    <location>
        <begin position="166"/>
        <end position="181"/>
    </location>
</feature>
<evidence type="ECO:0000259" key="3">
    <source>
        <dbReference type="PROSITE" id="PS50815"/>
    </source>
</evidence>
<dbReference type="PANTHER" id="PTHR11842:SF10">
    <property type="entry name" value="MITOTIC SPINDLE ASSEMBLY CHECKPOINT PROTEIN MAD2B"/>
    <property type="match status" value="1"/>
</dbReference>
<feature type="compositionally biased region" description="Pro residues" evidence="2">
    <location>
        <begin position="1"/>
        <end position="14"/>
    </location>
</feature>
<feature type="domain" description="HORMA" evidence="3">
    <location>
        <begin position="36"/>
        <end position="297"/>
    </location>
</feature>
<evidence type="ECO:0000313" key="5">
    <source>
        <dbReference type="Proteomes" id="UP001265746"/>
    </source>
</evidence>
<comment type="similarity">
    <text evidence="1">Belongs to the MAD2 family.</text>
</comment>
<protein>
    <recommendedName>
        <fullName evidence="3">HORMA domain-containing protein</fullName>
    </recommendedName>
</protein>
<name>A0AAD9SPD2_PHOAM</name>
<dbReference type="InterPro" id="IPR003511">
    <property type="entry name" value="HORMA_dom"/>
</dbReference>
<dbReference type="EMBL" id="JAUJFL010000001">
    <property type="protein sequence ID" value="KAK2614061.1"/>
    <property type="molecule type" value="Genomic_DNA"/>
</dbReference>
<proteinExistence type="inferred from homology"/>
<dbReference type="Gene3D" id="3.30.900.10">
    <property type="entry name" value="HORMA domain"/>
    <property type="match status" value="1"/>
</dbReference>
<feature type="region of interest" description="Disordered" evidence="2">
    <location>
        <begin position="157"/>
        <end position="181"/>
    </location>
</feature>
<feature type="region of interest" description="Disordered" evidence="2">
    <location>
        <begin position="1"/>
        <end position="27"/>
    </location>
</feature>
<comment type="caution">
    <text evidence="4">The sequence shown here is derived from an EMBL/GenBank/DDBJ whole genome shotgun (WGS) entry which is preliminary data.</text>
</comment>
<dbReference type="GO" id="GO:0016035">
    <property type="term" value="C:zeta DNA polymerase complex"/>
    <property type="evidence" value="ECO:0007669"/>
    <property type="project" value="TreeGrafter"/>
</dbReference>
<evidence type="ECO:0000313" key="4">
    <source>
        <dbReference type="EMBL" id="KAK2614061.1"/>
    </source>
</evidence>